<comment type="caution">
    <text evidence="1">The sequence shown here is derived from an EMBL/GenBank/DDBJ whole genome shotgun (WGS) entry which is preliminary data.</text>
</comment>
<protein>
    <recommendedName>
        <fullName evidence="3">Phosphoribosylpyrophosphate synthetase</fullName>
    </recommendedName>
</protein>
<evidence type="ECO:0008006" key="3">
    <source>
        <dbReference type="Google" id="ProtNLM"/>
    </source>
</evidence>
<dbReference type="EMBL" id="BSNK01000002">
    <property type="protein sequence ID" value="GLQ25176.1"/>
    <property type="molecule type" value="Genomic_DNA"/>
</dbReference>
<evidence type="ECO:0000313" key="1">
    <source>
        <dbReference type="EMBL" id="GLQ25176.1"/>
    </source>
</evidence>
<accession>A0ABQ5VF02</accession>
<proteinExistence type="predicted"/>
<keyword evidence="2" id="KW-1185">Reference proteome</keyword>
<sequence length="96" mass="10626">MSKDIPALLEEAAERGFVKNFEIRETALFCRETKRSYIDRAIRTVDIIQKDAGTDPGDEATLFLLEAEDGERGILLIGNPASLSAEERAILDSLQS</sequence>
<name>A0ABQ5VF02_9PROT</name>
<reference evidence="1" key="2">
    <citation type="submission" date="2023-01" db="EMBL/GenBank/DDBJ databases">
        <title>Draft genome sequence of Algimonas ampicilliniresistens strain NBRC 108219.</title>
        <authorList>
            <person name="Sun Q."/>
            <person name="Mori K."/>
        </authorList>
    </citation>
    <scope>NUCLEOTIDE SEQUENCE</scope>
    <source>
        <strain evidence="1">NBRC 108219</strain>
    </source>
</reference>
<gene>
    <name evidence="1" type="ORF">GCM10007853_30500</name>
</gene>
<reference evidence="1" key="1">
    <citation type="journal article" date="2014" name="Int. J. Syst. Evol. Microbiol.">
        <title>Complete genome of a new Firmicutes species belonging to the dominant human colonic microbiota ('Ruminococcus bicirculans') reveals two chromosomes and a selective capacity to utilize plant glucans.</title>
        <authorList>
            <consortium name="NISC Comparative Sequencing Program"/>
            <person name="Wegmann U."/>
            <person name="Louis P."/>
            <person name="Goesmann A."/>
            <person name="Henrissat B."/>
            <person name="Duncan S.H."/>
            <person name="Flint H.J."/>
        </authorList>
    </citation>
    <scope>NUCLEOTIDE SEQUENCE</scope>
    <source>
        <strain evidence="1">NBRC 108219</strain>
    </source>
</reference>
<dbReference type="Proteomes" id="UP001161391">
    <property type="component" value="Unassembled WGS sequence"/>
</dbReference>
<organism evidence="1 2">
    <name type="scientific">Algimonas ampicilliniresistens</name>
    <dbReference type="NCBI Taxonomy" id="1298735"/>
    <lineage>
        <taxon>Bacteria</taxon>
        <taxon>Pseudomonadati</taxon>
        <taxon>Pseudomonadota</taxon>
        <taxon>Alphaproteobacteria</taxon>
        <taxon>Maricaulales</taxon>
        <taxon>Robiginitomaculaceae</taxon>
        <taxon>Algimonas</taxon>
    </lineage>
</organism>
<dbReference type="RefSeq" id="WP_284392430.1">
    <property type="nucleotide sequence ID" value="NZ_BSNK01000002.1"/>
</dbReference>
<evidence type="ECO:0000313" key="2">
    <source>
        <dbReference type="Proteomes" id="UP001161391"/>
    </source>
</evidence>